<keyword evidence="6 7" id="KW-0472">Membrane</keyword>
<evidence type="ECO:0000256" key="2">
    <source>
        <dbReference type="ARBA" id="ARBA00008789"/>
    </source>
</evidence>
<protein>
    <recommendedName>
        <fullName evidence="7">XK-related protein</fullName>
    </recommendedName>
</protein>
<evidence type="ECO:0000313" key="9">
    <source>
        <dbReference type="EMBL" id="KAK3611383.1"/>
    </source>
</evidence>
<feature type="transmembrane region" description="Helical" evidence="7">
    <location>
        <begin position="891"/>
        <end position="912"/>
    </location>
</feature>
<feature type="transmembrane region" description="Helical" evidence="7">
    <location>
        <begin position="646"/>
        <end position="664"/>
    </location>
</feature>
<evidence type="ECO:0000256" key="1">
    <source>
        <dbReference type="ARBA" id="ARBA00004651"/>
    </source>
</evidence>
<feature type="transmembrane region" description="Helical" evidence="7">
    <location>
        <begin position="610"/>
        <end position="634"/>
    </location>
</feature>
<reference evidence="9" key="1">
    <citation type="journal article" date="2021" name="Genome Biol. Evol.">
        <title>A High-Quality Reference Genome for a Parasitic Bivalve with Doubly Uniparental Inheritance (Bivalvia: Unionida).</title>
        <authorList>
            <person name="Smith C.H."/>
        </authorList>
    </citation>
    <scope>NUCLEOTIDE SEQUENCE</scope>
    <source>
        <strain evidence="9">CHS0354</strain>
    </source>
</reference>
<dbReference type="EMBL" id="JAEAOA010002141">
    <property type="protein sequence ID" value="KAK3611383.1"/>
    <property type="molecule type" value="Genomic_DNA"/>
</dbReference>
<keyword evidence="5 7" id="KW-1133">Transmembrane helix</keyword>
<dbReference type="GO" id="GO:0005886">
    <property type="term" value="C:plasma membrane"/>
    <property type="evidence" value="ECO:0007669"/>
    <property type="project" value="UniProtKB-SubCell"/>
</dbReference>
<dbReference type="InterPro" id="IPR050895">
    <property type="entry name" value="XK-related_scramblase"/>
</dbReference>
<name>A0AAE0WDK0_9BIVA</name>
<keyword evidence="4 7" id="KW-0812">Transmembrane</keyword>
<sequence>MTNDEFYLKELPLLMSPSQNSDNDDLYCRSGLITTLSSKEFKSPEPISVLDKTIISFPENVQRYNYFREEIKEADFSNSEAGIVPLDYLDTVGRDSSEASIRVSLEVGVMSHDYLDTVGRGSSGDDTGLFYVNESTRFPLLAYAMGPVSIYVDSTHIHCEGDRRRTVIDQNIAENNSTGKPQILITFRSEVDSQPMFCSSFTDIRSLTPRGALGTRKNVSSENLRGRARLHRLKSNSCSDLTEHRPSFMHRRNASFSGSLYPVRRQVQKNGASGLLTKEERKRIEDRRSQSMRTVLNNAPDEPIIARSASDKALTTRISHNKPAIDPKPITQSLYDIPALMISPPSNDSSYQSLFESDVEKYITEKYYLGENFQCINALTVNEQEKMDPDIILDMKKTDHDVIWDTKKKDHDVIRDMKKTDHDVKRDIKRRDHDVIRDMKKTDHDVKRDIKRRDHDVIRDMKKTDHDVKQDIERRDHDVIRDMKKTGQDISGDIKNNNHVENTHFPFYAIKEDNHWIDQSINEDRNNSLVIDNEIDMETSDDVTVQTPLFTHEESQRDESYVCDTRSKSCKIKMTINVTMAVISIFLYLADIGTDILLAREYFMQDEFSLFWATVVFILVPSALLAIVDLSWFYQDRMEHIGNNNVAYIVVRIVFGVASFGRIFRTMEYVYHGYKWIHATQLSDQVYHETRSKEAARDFRLLDLINVFTESAPQFLLQLIITLYSHDVETMRALSLATSWVSISWTLVSYYDCNRAALPGRNALTIQAYCTYLMAKLSEVSSRIVSVSLFIFVFKIWGVSLLLHLVIMAVWVFCIQKPELEGIAASTLGKALYKLFFSYVLLVCYINLRNDPTLYRMIFYHTLTYTENFAMGGLVLWQMMSQEELTDKYKVLFLIAIPLGFLFHFIFQVLFYRCCHSWSEVSTKRHQDNRVRSNKQEHELSVISQISL</sequence>
<feature type="transmembrane region" description="Helical" evidence="7">
    <location>
        <begin position="784"/>
        <end position="811"/>
    </location>
</feature>
<keyword evidence="10" id="KW-1185">Reference proteome</keyword>
<evidence type="ECO:0000256" key="5">
    <source>
        <dbReference type="ARBA" id="ARBA00022989"/>
    </source>
</evidence>
<feature type="region of interest" description="Disordered" evidence="8">
    <location>
        <begin position="269"/>
        <end position="288"/>
    </location>
</feature>
<dbReference type="AlphaFoldDB" id="A0AAE0WDK0"/>
<feature type="compositionally biased region" description="Basic and acidic residues" evidence="8">
    <location>
        <begin position="277"/>
        <end position="288"/>
    </location>
</feature>
<evidence type="ECO:0000256" key="3">
    <source>
        <dbReference type="ARBA" id="ARBA00022475"/>
    </source>
</evidence>
<proteinExistence type="inferred from homology"/>
<gene>
    <name evidence="9" type="ORF">CHS0354_036578</name>
</gene>
<evidence type="ECO:0000256" key="6">
    <source>
        <dbReference type="ARBA" id="ARBA00023136"/>
    </source>
</evidence>
<accession>A0AAE0WDK0</accession>
<comment type="subcellular location">
    <subcellularLocation>
        <location evidence="1">Cell membrane</location>
        <topology evidence="1">Multi-pass membrane protein</topology>
    </subcellularLocation>
    <subcellularLocation>
        <location evidence="7">Membrane</location>
        <topology evidence="7">Multi-pass membrane protein</topology>
    </subcellularLocation>
</comment>
<comment type="caution">
    <text evidence="9">The sequence shown here is derived from an EMBL/GenBank/DDBJ whole genome shotgun (WGS) entry which is preliminary data.</text>
</comment>
<dbReference type="PANTHER" id="PTHR16024:SF6">
    <property type="entry name" value="XK-RELATED PROTEIN"/>
    <property type="match status" value="1"/>
</dbReference>
<organism evidence="9 10">
    <name type="scientific">Potamilus streckersoni</name>
    <dbReference type="NCBI Taxonomy" id="2493646"/>
    <lineage>
        <taxon>Eukaryota</taxon>
        <taxon>Metazoa</taxon>
        <taxon>Spiralia</taxon>
        <taxon>Lophotrochozoa</taxon>
        <taxon>Mollusca</taxon>
        <taxon>Bivalvia</taxon>
        <taxon>Autobranchia</taxon>
        <taxon>Heteroconchia</taxon>
        <taxon>Palaeoheterodonta</taxon>
        <taxon>Unionida</taxon>
        <taxon>Unionoidea</taxon>
        <taxon>Unionidae</taxon>
        <taxon>Ambleminae</taxon>
        <taxon>Lampsilini</taxon>
        <taxon>Potamilus</taxon>
    </lineage>
</organism>
<keyword evidence="3" id="KW-1003">Cell membrane</keyword>
<reference evidence="9" key="2">
    <citation type="journal article" date="2021" name="Genome Biol. Evol.">
        <title>Developing a high-quality reference genome for a parasitic bivalve with doubly uniparental inheritance (Bivalvia: Unionida).</title>
        <authorList>
            <person name="Smith C.H."/>
        </authorList>
    </citation>
    <scope>NUCLEOTIDE SEQUENCE</scope>
    <source>
        <strain evidence="9">CHS0354</strain>
        <tissue evidence="9">Mantle</tissue>
    </source>
</reference>
<dbReference type="PANTHER" id="PTHR16024">
    <property type="entry name" value="XK-RELATED PROTEIN"/>
    <property type="match status" value="1"/>
</dbReference>
<dbReference type="Pfam" id="PF09815">
    <property type="entry name" value="XK-related"/>
    <property type="match status" value="1"/>
</dbReference>
<feature type="transmembrane region" description="Helical" evidence="7">
    <location>
        <begin position="576"/>
        <end position="598"/>
    </location>
</feature>
<feature type="transmembrane region" description="Helical" evidence="7">
    <location>
        <begin position="860"/>
        <end position="879"/>
    </location>
</feature>
<evidence type="ECO:0000256" key="7">
    <source>
        <dbReference type="RuleBase" id="RU910716"/>
    </source>
</evidence>
<evidence type="ECO:0000313" key="10">
    <source>
        <dbReference type="Proteomes" id="UP001195483"/>
    </source>
</evidence>
<dbReference type="Proteomes" id="UP001195483">
    <property type="component" value="Unassembled WGS sequence"/>
</dbReference>
<dbReference type="InterPro" id="IPR018629">
    <property type="entry name" value="XK-rel"/>
</dbReference>
<evidence type="ECO:0000256" key="4">
    <source>
        <dbReference type="ARBA" id="ARBA00022692"/>
    </source>
</evidence>
<feature type="transmembrane region" description="Helical" evidence="7">
    <location>
        <begin position="831"/>
        <end position="848"/>
    </location>
</feature>
<comment type="similarity">
    <text evidence="2 7">Belongs to the XK family.</text>
</comment>
<evidence type="ECO:0000256" key="8">
    <source>
        <dbReference type="SAM" id="MobiDB-lite"/>
    </source>
</evidence>
<reference evidence="9" key="3">
    <citation type="submission" date="2023-05" db="EMBL/GenBank/DDBJ databases">
        <authorList>
            <person name="Smith C.H."/>
        </authorList>
    </citation>
    <scope>NUCLEOTIDE SEQUENCE</scope>
    <source>
        <strain evidence="9">CHS0354</strain>
        <tissue evidence="9">Mantle</tissue>
    </source>
</reference>